<keyword evidence="2" id="KW-1185">Reference proteome</keyword>
<dbReference type="SUPFAM" id="SSF51197">
    <property type="entry name" value="Clavaminate synthase-like"/>
    <property type="match status" value="1"/>
</dbReference>
<dbReference type="PANTHER" id="PTHR30613">
    <property type="entry name" value="UNCHARACTERIZED PROTEIN YBIU-RELATED"/>
    <property type="match status" value="1"/>
</dbReference>
<dbReference type="PANTHER" id="PTHR30613:SF1">
    <property type="entry name" value="DUF1479 DOMAIN PROTEIN (AFU_ORTHOLOGUE AFUA_5G09280)"/>
    <property type="match status" value="1"/>
</dbReference>
<dbReference type="Pfam" id="PF07350">
    <property type="entry name" value="Gig2-like"/>
    <property type="match status" value="1"/>
</dbReference>
<evidence type="ECO:0000313" key="1">
    <source>
        <dbReference type="EMBL" id="WVO21156.1"/>
    </source>
</evidence>
<gene>
    <name evidence="1" type="ORF">IAS62_002462</name>
</gene>
<accession>A0ABZ2AUX4</accession>
<organism evidence="1 2">
    <name type="scientific">Cryptococcus decagattii</name>
    <dbReference type="NCBI Taxonomy" id="1859122"/>
    <lineage>
        <taxon>Eukaryota</taxon>
        <taxon>Fungi</taxon>
        <taxon>Dikarya</taxon>
        <taxon>Basidiomycota</taxon>
        <taxon>Agaricomycotina</taxon>
        <taxon>Tremellomycetes</taxon>
        <taxon>Tremellales</taxon>
        <taxon>Cryptococcaceae</taxon>
        <taxon>Cryptococcus</taxon>
        <taxon>Cryptococcus gattii species complex</taxon>
    </lineage>
</organism>
<name>A0ABZ2AUX4_9TREE</name>
<dbReference type="InterPro" id="IPR010856">
    <property type="entry name" value="Gig2-like"/>
</dbReference>
<proteinExistence type="predicted"/>
<dbReference type="EMBL" id="CP143809">
    <property type="protein sequence ID" value="WVO21156.1"/>
    <property type="molecule type" value="Genomic_DNA"/>
</dbReference>
<dbReference type="Gene3D" id="2.60.120.330">
    <property type="entry name" value="B-lactam Antibiotic, Isopenicillin N Synthase, Chain"/>
    <property type="match status" value="1"/>
</dbReference>
<reference evidence="1 2" key="1">
    <citation type="submission" date="2024-01" db="EMBL/GenBank/DDBJ databases">
        <title>Comparative genomics of Cryptococcus and Kwoniella reveals pathogenesis evolution and contrasting modes of karyotype evolution via chromosome fusion or intercentromeric recombination.</title>
        <authorList>
            <person name="Coelho M.A."/>
            <person name="David-Palma M."/>
            <person name="Shea T."/>
            <person name="Bowers K."/>
            <person name="McGinley-Smith S."/>
            <person name="Mohammad A.W."/>
            <person name="Gnirke A."/>
            <person name="Yurkov A.M."/>
            <person name="Nowrousian M."/>
            <person name="Sun S."/>
            <person name="Cuomo C.A."/>
            <person name="Heitman J."/>
        </authorList>
    </citation>
    <scope>NUCLEOTIDE SEQUENCE [LARGE SCALE GENOMIC DNA]</scope>
    <source>
        <strain evidence="1 2">7685027</strain>
    </source>
</reference>
<dbReference type="Proteomes" id="UP001432216">
    <property type="component" value="Chromosome 4"/>
</dbReference>
<sequence>MKDVAADDGYAKRQNDVVSTYTSCHRFVLSLHSSFDNGKTAKPPYILFRHVKYIKNRVALPKQACQSLTARCHTRRSIQVSQISGIQTHAAGDTTAKLSPSSMMGQMTRKEREKGNISSVFASLSGEGEKPLPPRFAELKRTVIGDEANQRRLVAGWGRLTKSLAEVAQEIEEKQQDIIPQTTYNEFVNGGMADQQTGLKWLEDAKAYIAKNPSVKGFPENDKQVFELY</sequence>
<evidence type="ECO:0000313" key="2">
    <source>
        <dbReference type="Proteomes" id="UP001432216"/>
    </source>
</evidence>
<dbReference type="RefSeq" id="XP_064720395.1">
    <property type="nucleotide sequence ID" value="XM_064864323.1"/>
</dbReference>
<protein>
    <submittedName>
        <fullName evidence="1">Uncharacterized protein</fullName>
    </submittedName>
</protein>
<dbReference type="GeneID" id="89989235"/>
<dbReference type="InterPro" id="IPR027443">
    <property type="entry name" value="IPNS-like_sf"/>
</dbReference>